<dbReference type="NCBIfam" id="NF045586">
    <property type="entry name" value="Npun_F0494_fam"/>
    <property type="match status" value="1"/>
</dbReference>
<gene>
    <name evidence="1" type="ORF">PLO_291</name>
</gene>
<evidence type="ECO:0000313" key="1">
    <source>
        <dbReference type="EMBL" id="AUG32289.1"/>
    </source>
</evidence>
<proteinExistence type="predicted"/>
<name>A0A2H4ZP72_9EUKA</name>
<dbReference type="AlphaFoldDB" id="A0A2H4ZP72"/>
<sequence>MKIVIMYLSALVDPLSLNRAEEGIRCLQLKREFYIAAESQAFSSDTVKDRTDFLYSPLSSEQVENIFICLIELGVLRREVDGQGLTERVRLTPMGRQILNRWVDNWPSTGVLVRLIHKLRNILPNNYYV</sequence>
<dbReference type="EMBL" id="MG264610">
    <property type="protein sequence ID" value="AUG32289.1"/>
    <property type="molecule type" value="Genomic_DNA"/>
</dbReference>
<keyword evidence="1" id="KW-0934">Plastid</keyword>
<dbReference type="InterPro" id="IPR054651">
    <property type="entry name" value="Npun_F0494-like"/>
</dbReference>
<organism evidence="1">
    <name type="scientific">Paulinella longichromatophora</name>
    <dbReference type="NCBI Taxonomy" id="1708747"/>
    <lineage>
        <taxon>Eukaryota</taxon>
        <taxon>Sar</taxon>
        <taxon>Rhizaria</taxon>
        <taxon>Cercozoa</taxon>
        <taxon>Imbricatea</taxon>
        <taxon>Silicofilosea</taxon>
        <taxon>Euglyphida</taxon>
        <taxon>Paulinellidae</taxon>
        <taxon>Paulinella</taxon>
    </lineage>
</organism>
<reference evidence="1" key="1">
    <citation type="submission" date="2017-10" db="EMBL/GenBank/DDBJ databases">
        <title>Paulinella longichromatophora chromatophore genome.</title>
        <authorList>
            <person name="Lhee D."/>
            <person name="Yoon H.S."/>
        </authorList>
    </citation>
    <scope>NUCLEOTIDE SEQUENCE</scope>
</reference>
<geneLocation type="plastid" evidence="1"/>
<accession>A0A2H4ZP72</accession>
<protein>
    <submittedName>
        <fullName evidence="1">Uncharacterized protein</fullName>
    </submittedName>
</protein>